<dbReference type="PANTHER" id="PTHR33529">
    <property type="entry name" value="SLR0882 PROTEIN-RELATED"/>
    <property type="match status" value="1"/>
</dbReference>
<dbReference type="Pfam" id="PF03739">
    <property type="entry name" value="LptF_LptG"/>
    <property type="match status" value="1"/>
</dbReference>
<proteinExistence type="predicted"/>
<feature type="transmembrane region" description="Helical" evidence="6">
    <location>
        <begin position="55"/>
        <end position="82"/>
    </location>
</feature>
<dbReference type="PANTHER" id="PTHR33529:SF2">
    <property type="entry name" value="LIPOPOLYSACCHARIDE EXPORT SYSTEM PERMEASE PROTEIN LPTG"/>
    <property type="match status" value="1"/>
</dbReference>
<name>A0A7W6RAN6_9PROT</name>
<reference evidence="7 8" key="1">
    <citation type="submission" date="2020-08" db="EMBL/GenBank/DDBJ databases">
        <title>Genome sequencing of Purple Non-Sulfur Bacteria from various extreme environments.</title>
        <authorList>
            <person name="Mayer M."/>
        </authorList>
    </citation>
    <scope>NUCLEOTIDE SEQUENCE [LARGE SCALE GENOMIC DNA]</scope>
    <source>
        <strain evidence="7 8">JA131</strain>
    </source>
</reference>
<feature type="transmembrane region" description="Helical" evidence="6">
    <location>
        <begin position="280"/>
        <end position="301"/>
    </location>
</feature>
<dbReference type="InterPro" id="IPR005495">
    <property type="entry name" value="LptG/LptF_permease"/>
</dbReference>
<evidence type="ECO:0000256" key="4">
    <source>
        <dbReference type="ARBA" id="ARBA00022989"/>
    </source>
</evidence>
<comment type="subcellular location">
    <subcellularLocation>
        <location evidence="1">Cell membrane</location>
        <topology evidence="1">Multi-pass membrane protein</topology>
    </subcellularLocation>
</comment>
<organism evidence="7 8">
    <name type="scientific">Roseospira visakhapatnamensis</name>
    <dbReference type="NCBI Taxonomy" id="390880"/>
    <lineage>
        <taxon>Bacteria</taxon>
        <taxon>Pseudomonadati</taxon>
        <taxon>Pseudomonadota</taxon>
        <taxon>Alphaproteobacteria</taxon>
        <taxon>Rhodospirillales</taxon>
        <taxon>Rhodospirillaceae</taxon>
        <taxon>Roseospira</taxon>
    </lineage>
</organism>
<accession>A0A7W6RAN6</accession>
<keyword evidence="8" id="KW-1185">Reference proteome</keyword>
<evidence type="ECO:0000256" key="3">
    <source>
        <dbReference type="ARBA" id="ARBA00022692"/>
    </source>
</evidence>
<keyword evidence="3 6" id="KW-0812">Transmembrane</keyword>
<evidence type="ECO:0000313" key="8">
    <source>
        <dbReference type="Proteomes" id="UP000554286"/>
    </source>
</evidence>
<dbReference type="EMBL" id="JACIGK010000003">
    <property type="protein sequence ID" value="MBB4265014.1"/>
    <property type="molecule type" value="Genomic_DNA"/>
</dbReference>
<dbReference type="GO" id="GO:0015920">
    <property type="term" value="P:lipopolysaccharide transport"/>
    <property type="evidence" value="ECO:0007669"/>
    <property type="project" value="TreeGrafter"/>
</dbReference>
<dbReference type="GO" id="GO:0043190">
    <property type="term" value="C:ATP-binding cassette (ABC) transporter complex"/>
    <property type="evidence" value="ECO:0007669"/>
    <property type="project" value="TreeGrafter"/>
</dbReference>
<comment type="caution">
    <text evidence="7">The sequence shown here is derived from an EMBL/GenBank/DDBJ whole genome shotgun (WGS) entry which is preliminary data.</text>
</comment>
<keyword evidence="4 6" id="KW-1133">Transmembrane helix</keyword>
<gene>
    <name evidence="7" type="ORF">GGD89_000625</name>
</gene>
<dbReference type="RefSeq" id="WP_184042635.1">
    <property type="nucleotide sequence ID" value="NZ_JACIGK010000003.1"/>
</dbReference>
<feature type="transmembrane region" description="Helical" evidence="6">
    <location>
        <begin position="307"/>
        <end position="327"/>
    </location>
</feature>
<evidence type="ECO:0000256" key="5">
    <source>
        <dbReference type="ARBA" id="ARBA00023136"/>
    </source>
</evidence>
<evidence type="ECO:0000256" key="2">
    <source>
        <dbReference type="ARBA" id="ARBA00022475"/>
    </source>
</evidence>
<evidence type="ECO:0000256" key="6">
    <source>
        <dbReference type="SAM" id="Phobius"/>
    </source>
</evidence>
<dbReference type="AlphaFoldDB" id="A0A7W6RAN6"/>
<keyword evidence="5 6" id="KW-0472">Membrane</keyword>
<feature type="transmembrane region" description="Helical" evidence="6">
    <location>
        <begin position="12"/>
        <end position="34"/>
    </location>
</feature>
<evidence type="ECO:0000313" key="7">
    <source>
        <dbReference type="EMBL" id="MBB4265014.1"/>
    </source>
</evidence>
<feature type="transmembrane region" description="Helical" evidence="6">
    <location>
        <begin position="339"/>
        <end position="361"/>
    </location>
</feature>
<feature type="transmembrane region" description="Helical" evidence="6">
    <location>
        <begin position="102"/>
        <end position="128"/>
    </location>
</feature>
<protein>
    <submittedName>
        <fullName evidence="7">Lipopolysaccharide export system permease protein</fullName>
    </submittedName>
</protein>
<keyword evidence="2" id="KW-1003">Cell membrane</keyword>
<evidence type="ECO:0000256" key="1">
    <source>
        <dbReference type="ARBA" id="ARBA00004651"/>
    </source>
</evidence>
<dbReference type="Proteomes" id="UP000554286">
    <property type="component" value="Unassembled WGS sequence"/>
</dbReference>
<sequence length="366" mass="40127">MSSTLTRYVARQFLMALMVTLLVVAALILLFDVIELLRQTARVQEATLSVLTRLALLRLPLVLQTALPFVFMAGAFVTFWRLVRSSELVVIRAAGMSVWQMLIPLFLLTLLLGAINVAVFNPVAAALFTQFERAGRTIGLGSDNPFSLSRGGMWLRESGEDGRYTVVHARNARQDARMLHLDEIMIMVVDDANRTIRRIDAPTGRLQGGRFILTDAVVSVPGRPPDRRAFMTVKTGLSIPKIEEKFAAPETISFWDLPSFIAFFESAGFSASAHRMHWHALVSSPVMLCAMILVAAVFGLGSSSRRGAWLARLAGAVVAGFVVYFFSQVTYTLGQSQTLPVVMAAWSPTAIAGFLGLALMFQLEDG</sequence>